<gene>
    <name evidence="1" type="ORF">K7J14_15640</name>
</gene>
<evidence type="ECO:0000313" key="2">
    <source>
        <dbReference type="Proteomes" id="UP001198163"/>
    </source>
</evidence>
<organism evidence="1 2">
    <name type="scientific">Teretinema zuelzerae</name>
    <dbReference type="NCBI Taxonomy" id="156"/>
    <lineage>
        <taxon>Bacteria</taxon>
        <taxon>Pseudomonadati</taxon>
        <taxon>Spirochaetota</taxon>
        <taxon>Spirochaetia</taxon>
        <taxon>Spirochaetales</taxon>
        <taxon>Treponemataceae</taxon>
        <taxon>Teretinema</taxon>
    </lineage>
</organism>
<evidence type="ECO:0008006" key="3">
    <source>
        <dbReference type="Google" id="ProtNLM"/>
    </source>
</evidence>
<dbReference type="EMBL" id="JAINWA010000003">
    <property type="protein sequence ID" value="MCD1656133.1"/>
    <property type="molecule type" value="Genomic_DNA"/>
</dbReference>
<dbReference type="Proteomes" id="UP001198163">
    <property type="component" value="Unassembled WGS sequence"/>
</dbReference>
<comment type="caution">
    <text evidence="1">The sequence shown here is derived from an EMBL/GenBank/DDBJ whole genome shotgun (WGS) entry which is preliminary data.</text>
</comment>
<sequence>MTPAQWSSFAHFRNAYRSCCDEWEKTADSPAGWLTQLQTTACASDGTPEYPLETAVVYNRNLDDISEHDRIDLILVADNPGKDEQLAKNRRYLVGQSGKLADRFFRMNPELNIDFRKNVVILNKSPIHTAKTKQLGLLRKNGGERFRAFFEETQRRTAEETVKLQRGLGCPLWIVGYAEMRTSGLFAPYSQELQVLYDQKPESPVFLYQHFSMNRFTIDLEAHRKNSEAGSLRDALEALGKKRRREILGW</sequence>
<keyword evidence="2" id="KW-1185">Reference proteome</keyword>
<accession>A0AAE3EM04</accession>
<reference evidence="1" key="1">
    <citation type="submission" date="2021-08" db="EMBL/GenBank/DDBJ databases">
        <title>Comparative analyses of Brucepasteria parasyntrophica and Teretinema zuelzerae.</title>
        <authorList>
            <person name="Song Y."/>
            <person name="Brune A."/>
        </authorList>
    </citation>
    <scope>NUCLEOTIDE SEQUENCE</scope>
    <source>
        <strain evidence="1">DSM 1903</strain>
    </source>
</reference>
<dbReference type="RefSeq" id="WP_230758582.1">
    <property type="nucleotide sequence ID" value="NZ_JAINWA010000003.1"/>
</dbReference>
<name>A0AAE3EM04_9SPIR</name>
<evidence type="ECO:0000313" key="1">
    <source>
        <dbReference type="EMBL" id="MCD1656133.1"/>
    </source>
</evidence>
<proteinExistence type="predicted"/>
<dbReference type="AlphaFoldDB" id="A0AAE3EM04"/>
<protein>
    <recommendedName>
        <fullName evidence="3">Uracil-DNA glycosylase</fullName>
    </recommendedName>
</protein>